<reference evidence="2" key="1">
    <citation type="submission" date="2018-01" db="EMBL/GenBank/DDBJ databases">
        <title>An insight into the sialome of Amazonian anophelines.</title>
        <authorList>
            <person name="Ribeiro J.M."/>
            <person name="Scarpassa V."/>
            <person name="Calvo E."/>
        </authorList>
    </citation>
    <scope>NUCLEOTIDE SEQUENCE</scope>
    <source>
        <tissue evidence="2">Salivary glands</tissue>
    </source>
</reference>
<dbReference type="EMBL" id="GGFK01014732">
    <property type="protein sequence ID" value="MBW48053.1"/>
    <property type="molecule type" value="Transcribed_RNA"/>
</dbReference>
<name>A0A2M4B4S4_9DIPT</name>
<sequence length="79" mass="8286">MAILAPLLLLSASTSGGRTVAPVSLLNIPSCVPYVVAASYNGAVGFKIPASFPLIVQFICHSTPVHSAQNAPVYERPHR</sequence>
<proteinExistence type="predicted"/>
<dbReference type="AlphaFoldDB" id="A0A2M4B4S4"/>
<evidence type="ECO:0000313" key="2">
    <source>
        <dbReference type="EMBL" id="MBW48053.1"/>
    </source>
</evidence>
<feature type="signal peptide" evidence="1">
    <location>
        <begin position="1"/>
        <end position="16"/>
    </location>
</feature>
<feature type="chain" id="PRO_5014597721" evidence="1">
    <location>
        <begin position="17"/>
        <end position="79"/>
    </location>
</feature>
<accession>A0A2M4B4S4</accession>
<keyword evidence="1" id="KW-0732">Signal</keyword>
<evidence type="ECO:0000256" key="1">
    <source>
        <dbReference type="SAM" id="SignalP"/>
    </source>
</evidence>
<protein>
    <submittedName>
        <fullName evidence="2">Putative secreted protein</fullName>
    </submittedName>
</protein>
<organism evidence="2">
    <name type="scientific">Anopheles triannulatus</name>
    <dbReference type="NCBI Taxonomy" id="58253"/>
    <lineage>
        <taxon>Eukaryota</taxon>
        <taxon>Metazoa</taxon>
        <taxon>Ecdysozoa</taxon>
        <taxon>Arthropoda</taxon>
        <taxon>Hexapoda</taxon>
        <taxon>Insecta</taxon>
        <taxon>Pterygota</taxon>
        <taxon>Neoptera</taxon>
        <taxon>Endopterygota</taxon>
        <taxon>Diptera</taxon>
        <taxon>Nematocera</taxon>
        <taxon>Culicoidea</taxon>
        <taxon>Culicidae</taxon>
        <taxon>Anophelinae</taxon>
        <taxon>Anopheles</taxon>
    </lineage>
</organism>